<dbReference type="EC" id="3.5.2.2" evidence="8"/>
<comment type="cofactor">
    <cofactor evidence="1">
        <name>Zn(2+)</name>
        <dbReference type="ChEBI" id="CHEBI:29105"/>
    </cofactor>
</comment>
<keyword evidence="5" id="KW-0378">Hydrolase</keyword>
<evidence type="ECO:0000256" key="9">
    <source>
        <dbReference type="PIRSR" id="PIRSR611778-50"/>
    </source>
</evidence>
<dbReference type="Gene3D" id="3.20.20.140">
    <property type="entry name" value="Metal-dependent hydrolases"/>
    <property type="match status" value="1"/>
</dbReference>
<dbReference type="Proteomes" id="UP001626550">
    <property type="component" value="Unassembled WGS sequence"/>
</dbReference>
<proteinExistence type="inferred from homology"/>
<dbReference type="NCBIfam" id="TIGR02033">
    <property type="entry name" value="D-hydantoinase"/>
    <property type="match status" value="1"/>
</dbReference>
<dbReference type="PANTHER" id="PTHR11647:SF1">
    <property type="entry name" value="COLLAPSIN RESPONSE MEDIATOR PROTEIN"/>
    <property type="match status" value="1"/>
</dbReference>
<comment type="PTM">
    <text evidence="9">Carbamylation allows a single lysine to coordinate two divalent metal cations.</text>
</comment>
<evidence type="ECO:0000256" key="6">
    <source>
        <dbReference type="ARBA" id="ARBA00022833"/>
    </source>
</evidence>
<evidence type="ECO:0000256" key="4">
    <source>
        <dbReference type="ARBA" id="ARBA00022723"/>
    </source>
</evidence>
<evidence type="ECO:0000256" key="3">
    <source>
        <dbReference type="ARBA" id="ARBA00011881"/>
    </source>
</evidence>
<dbReference type="PANTHER" id="PTHR11647">
    <property type="entry name" value="HYDRANTOINASE/DIHYDROPYRIMIDINASE FAMILY MEMBER"/>
    <property type="match status" value="1"/>
</dbReference>
<organism evidence="11 12">
    <name type="scientific">Cichlidogyrus casuarinus</name>
    <dbReference type="NCBI Taxonomy" id="1844966"/>
    <lineage>
        <taxon>Eukaryota</taxon>
        <taxon>Metazoa</taxon>
        <taxon>Spiralia</taxon>
        <taxon>Lophotrochozoa</taxon>
        <taxon>Platyhelminthes</taxon>
        <taxon>Monogenea</taxon>
        <taxon>Monopisthocotylea</taxon>
        <taxon>Dactylogyridea</taxon>
        <taxon>Ancyrocephalidae</taxon>
        <taxon>Cichlidogyrus</taxon>
    </lineage>
</organism>
<dbReference type="AlphaFoldDB" id="A0ABD2PYJ7"/>
<dbReference type="InterPro" id="IPR011059">
    <property type="entry name" value="Metal-dep_hydrolase_composite"/>
</dbReference>
<dbReference type="EMBL" id="JBJKFK010001670">
    <property type="protein sequence ID" value="KAL3312509.1"/>
    <property type="molecule type" value="Genomic_DNA"/>
</dbReference>
<comment type="subunit">
    <text evidence="3">Homotetramer.</text>
</comment>
<evidence type="ECO:0000256" key="8">
    <source>
        <dbReference type="ARBA" id="ARBA00039113"/>
    </source>
</evidence>
<dbReference type="GO" id="GO:0004157">
    <property type="term" value="F:dihydropyrimidinase activity"/>
    <property type="evidence" value="ECO:0007669"/>
    <property type="project" value="UniProtKB-EC"/>
</dbReference>
<keyword evidence="12" id="KW-1185">Reference proteome</keyword>
<comment type="similarity">
    <text evidence="2">Belongs to the metallo-dependent hydrolases superfamily. Hydantoinase/dihydropyrimidinase family.</text>
</comment>
<evidence type="ECO:0000313" key="12">
    <source>
        <dbReference type="Proteomes" id="UP001626550"/>
    </source>
</evidence>
<dbReference type="InterPro" id="IPR006680">
    <property type="entry name" value="Amidohydro-rel"/>
</dbReference>
<evidence type="ECO:0000256" key="1">
    <source>
        <dbReference type="ARBA" id="ARBA00001947"/>
    </source>
</evidence>
<evidence type="ECO:0000313" key="11">
    <source>
        <dbReference type="EMBL" id="KAL3312509.1"/>
    </source>
</evidence>
<dbReference type="CDD" id="cd01314">
    <property type="entry name" value="D-HYD"/>
    <property type="match status" value="1"/>
</dbReference>
<dbReference type="GO" id="GO:0006208">
    <property type="term" value="P:pyrimidine nucleobase catabolic process"/>
    <property type="evidence" value="ECO:0007669"/>
    <property type="project" value="UniProtKB-ARBA"/>
</dbReference>
<gene>
    <name evidence="11" type="ORF">Ciccas_008899</name>
</gene>
<dbReference type="SUPFAM" id="SSF51338">
    <property type="entry name" value="Composite domain of metallo-dependent hydrolases"/>
    <property type="match status" value="2"/>
</dbReference>
<evidence type="ECO:0000259" key="10">
    <source>
        <dbReference type="Pfam" id="PF01979"/>
    </source>
</evidence>
<dbReference type="InterPro" id="IPR032466">
    <property type="entry name" value="Metal_Hydrolase"/>
</dbReference>
<feature type="modified residue" description="N6-carboxylysine" evidence="9">
    <location>
        <position position="168"/>
    </location>
</feature>
<name>A0ABD2PYJ7_9PLAT</name>
<comment type="caution">
    <text evidence="11">The sequence shown here is derived from an EMBL/GenBank/DDBJ whole genome shotgun (WGS) entry which is preliminary data.</text>
</comment>
<accession>A0ABD2PYJ7</accession>
<comment type="catalytic activity">
    <reaction evidence="7">
        <text>5,6-dihydrouracil + H2O = 3-(carbamoylamino)propanoate + H(+)</text>
        <dbReference type="Rhea" id="RHEA:16121"/>
        <dbReference type="ChEBI" id="CHEBI:11892"/>
        <dbReference type="ChEBI" id="CHEBI:15377"/>
        <dbReference type="ChEBI" id="CHEBI:15378"/>
        <dbReference type="ChEBI" id="CHEBI:15901"/>
        <dbReference type="EC" id="3.5.2.2"/>
    </reaction>
</comment>
<evidence type="ECO:0000256" key="7">
    <source>
        <dbReference type="ARBA" id="ARBA00036696"/>
    </source>
</evidence>
<dbReference type="Gene3D" id="2.30.40.10">
    <property type="entry name" value="Urease, subunit C, domain 1"/>
    <property type="match status" value="1"/>
</dbReference>
<dbReference type="InterPro" id="IPR011778">
    <property type="entry name" value="Hydantoinase/dihydroPyrase"/>
</dbReference>
<keyword evidence="4" id="KW-0479">Metal-binding</keyword>
<protein>
    <recommendedName>
        <fullName evidence="8">dihydropyrimidinase</fullName>
        <ecNumber evidence="8">3.5.2.2</ecNumber>
    </recommendedName>
</protein>
<evidence type="ECO:0000256" key="5">
    <source>
        <dbReference type="ARBA" id="ARBA00022801"/>
    </source>
</evidence>
<dbReference type="InterPro" id="IPR050378">
    <property type="entry name" value="Metallo-dep_Hydrolases_sf"/>
</dbReference>
<reference evidence="11 12" key="1">
    <citation type="submission" date="2024-11" db="EMBL/GenBank/DDBJ databases">
        <title>Adaptive evolution of stress response genes in parasites aligns with host niche diversity.</title>
        <authorList>
            <person name="Hahn C."/>
            <person name="Resl P."/>
        </authorList>
    </citation>
    <scope>NUCLEOTIDE SEQUENCE [LARGE SCALE GENOMIC DNA]</scope>
    <source>
        <strain evidence="11">EGGRZ-B1_66</strain>
        <tissue evidence="11">Body</tissue>
    </source>
</reference>
<dbReference type="FunFam" id="3.20.20.140:FF:000001">
    <property type="entry name" value="Dihydropyrimidinase like 3"/>
    <property type="match status" value="1"/>
</dbReference>
<keyword evidence="6" id="KW-0862">Zinc</keyword>
<sequence>MFIDHRTNKNQSEHIDDSNRVIIKGGKIVNDDRIFYSDIFIEDGIIKHVGADLTPPDNTRVIDAGGLMVIPGGIDTHTHMQFQFMGTESVDDFYSGTRAALAGGTTCIIDFVSTSRGKSLLSCYDQYREWADAKVCCDYALHVIVPEFNKQVAHEMQILVSRGVNSFKCFLAYPGVFMIEDDELFQVLKTCKRLGAIVQVHAENGKLIELKREEVFSMGVHGPEGHLYSRPEDSEIEATNRAIMLADAAGCPLYVVHVMSAKAGELIADARRQGKLVWGEPIAAGLGSDGSEYMHRCWKHAAGHVLSPPLRCEPDNAKKLMQMLANGDLECTGTDHCVFDSEQKALGKDDFRRIPNGVNGVEDRMSVIWEKGVVSGILDPCKFVAVTSTNAAKVFNLYPRKGRIAEGSDADIVIWDSEATRTISAQTHYQRVNFNIFEGMTCHGVPRWVLTRGRIVLDPESGLRVVRGSGEYLRTEAHAPYIYSKCEIRDQLVR</sequence>
<dbReference type="GO" id="GO:0046872">
    <property type="term" value="F:metal ion binding"/>
    <property type="evidence" value="ECO:0007669"/>
    <property type="project" value="UniProtKB-KW"/>
</dbReference>
<dbReference type="SUPFAM" id="SSF51556">
    <property type="entry name" value="Metallo-dependent hydrolases"/>
    <property type="match status" value="1"/>
</dbReference>
<dbReference type="Pfam" id="PF01979">
    <property type="entry name" value="Amidohydro_1"/>
    <property type="match status" value="1"/>
</dbReference>
<feature type="domain" description="Amidohydrolase-related" evidence="10">
    <location>
        <begin position="68"/>
        <end position="456"/>
    </location>
</feature>
<evidence type="ECO:0000256" key="2">
    <source>
        <dbReference type="ARBA" id="ARBA00008829"/>
    </source>
</evidence>